<evidence type="ECO:0000256" key="7">
    <source>
        <dbReference type="SAM" id="MobiDB-lite"/>
    </source>
</evidence>
<evidence type="ECO:0000256" key="5">
    <source>
        <dbReference type="ARBA" id="ARBA00023329"/>
    </source>
</evidence>
<dbReference type="HAMAP" id="MF_03058">
    <property type="entry name" value="VMA21"/>
    <property type="match status" value="1"/>
</dbReference>
<dbReference type="GO" id="GO:0070072">
    <property type="term" value="P:vacuolar proton-transporting V-type ATPase complex assembly"/>
    <property type="evidence" value="ECO:0007669"/>
    <property type="project" value="UniProtKB-UniRule"/>
</dbReference>
<reference evidence="9" key="1">
    <citation type="journal article" date="2017" name="Nat. Commun.">
        <title>The asparagus genome sheds light on the origin and evolution of a young Y chromosome.</title>
        <authorList>
            <person name="Harkess A."/>
            <person name="Zhou J."/>
            <person name="Xu C."/>
            <person name="Bowers J.E."/>
            <person name="Van der Hulst R."/>
            <person name="Ayyampalayam S."/>
            <person name="Mercati F."/>
            <person name="Riccardi P."/>
            <person name="McKain M.R."/>
            <person name="Kakrana A."/>
            <person name="Tang H."/>
            <person name="Ray J."/>
            <person name="Groenendijk J."/>
            <person name="Arikit S."/>
            <person name="Mathioni S.M."/>
            <person name="Nakano M."/>
            <person name="Shan H."/>
            <person name="Telgmann-Rauber A."/>
            <person name="Kanno A."/>
            <person name="Yue Z."/>
            <person name="Chen H."/>
            <person name="Li W."/>
            <person name="Chen Y."/>
            <person name="Xu X."/>
            <person name="Zhang Y."/>
            <person name="Luo S."/>
            <person name="Chen H."/>
            <person name="Gao J."/>
            <person name="Mao Z."/>
            <person name="Pires J.C."/>
            <person name="Luo M."/>
            <person name="Kudrna D."/>
            <person name="Wing R.A."/>
            <person name="Meyers B.C."/>
            <person name="Yi K."/>
            <person name="Kong H."/>
            <person name="Lavrijsen P."/>
            <person name="Sunseri F."/>
            <person name="Falavigna A."/>
            <person name="Ye Y."/>
            <person name="Leebens-Mack J.H."/>
            <person name="Chen G."/>
        </authorList>
    </citation>
    <scope>NUCLEOTIDE SEQUENCE [LARGE SCALE GENOMIC DNA]</scope>
    <source>
        <strain evidence="9">cv. DH0086</strain>
    </source>
</reference>
<comment type="subcellular location">
    <subcellularLocation>
        <location evidence="6">Endoplasmic reticulum membrane</location>
        <topology evidence="6">Multi-pass membrane protein</topology>
    </subcellularLocation>
    <subcellularLocation>
        <location evidence="6">Endoplasmic reticulum-Golgi intermediate compartment membrane</location>
        <topology evidence="6">Multi-pass membrane protein</topology>
    </subcellularLocation>
    <subcellularLocation>
        <location evidence="6">Cytoplasmic vesicle</location>
        <location evidence="6">COPII-coated vesicle membrane</location>
        <topology evidence="6">Multi-pass membrane protein</topology>
    </subcellularLocation>
</comment>
<organism evidence="8 9">
    <name type="scientific">Asparagus officinalis</name>
    <name type="common">Garden asparagus</name>
    <dbReference type="NCBI Taxonomy" id="4686"/>
    <lineage>
        <taxon>Eukaryota</taxon>
        <taxon>Viridiplantae</taxon>
        <taxon>Streptophyta</taxon>
        <taxon>Embryophyta</taxon>
        <taxon>Tracheophyta</taxon>
        <taxon>Spermatophyta</taxon>
        <taxon>Magnoliopsida</taxon>
        <taxon>Liliopsida</taxon>
        <taxon>Asparagales</taxon>
        <taxon>Asparagaceae</taxon>
        <taxon>Asparagoideae</taxon>
        <taxon>Asparagus</taxon>
    </lineage>
</organism>
<dbReference type="AlphaFoldDB" id="A0A5P1FE21"/>
<sequence>MSGVMKNFFVTSMVMWAAPVLILYSFNYQIFPGISELSSSSKTLLSGFLAVISVNLVIAYYIYLAMKEKPHNEAQPDPTFVAAARASITQQPSNSTINDDDEGNSRPKEE</sequence>
<evidence type="ECO:0000256" key="4">
    <source>
        <dbReference type="ARBA" id="ARBA00023136"/>
    </source>
</evidence>
<name>A0A5P1FE21_ASPOF</name>
<dbReference type="OMA" id="NLSPHAM"/>
<feature type="region of interest" description="Disordered" evidence="7">
    <location>
        <begin position="88"/>
        <end position="110"/>
    </location>
</feature>
<dbReference type="Pfam" id="PF09446">
    <property type="entry name" value="VMA21"/>
    <property type="match status" value="1"/>
</dbReference>
<dbReference type="Proteomes" id="UP000243459">
    <property type="component" value="Chromosome 3"/>
</dbReference>
<dbReference type="GO" id="GO:0012507">
    <property type="term" value="C:ER to Golgi transport vesicle membrane"/>
    <property type="evidence" value="ECO:0007669"/>
    <property type="project" value="UniProtKB-SubCell"/>
</dbReference>
<evidence type="ECO:0000256" key="2">
    <source>
        <dbReference type="ARBA" id="ARBA00022824"/>
    </source>
</evidence>
<evidence type="ECO:0000256" key="1">
    <source>
        <dbReference type="ARBA" id="ARBA00022692"/>
    </source>
</evidence>
<feature type="transmembrane region" description="Helical" evidence="6">
    <location>
        <begin position="7"/>
        <end position="24"/>
    </location>
</feature>
<keyword evidence="4 6" id="KW-0472">Membrane</keyword>
<keyword evidence="2 6" id="KW-0256">Endoplasmic reticulum</keyword>
<dbReference type="Gramene" id="ONK76314">
    <property type="protein sequence ID" value="ONK76314"/>
    <property type="gene ID" value="A4U43_C03F26300"/>
</dbReference>
<evidence type="ECO:0000256" key="6">
    <source>
        <dbReference type="HAMAP-Rule" id="MF_03058"/>
    </source>
</evidence>
<accession>A0A5P1FE21</accession>
<keyword evidence="1 6" id="KW-0812">Transmembrane</keyword>
<gene>
    <name evidence="8" type="ORF">A4U43_C03F26300</name>
</gene>
<feature type="transmembrane region" description="Helical" evidence="6">
    <location>
        <begin position="44"/>
        <end position="63"/>
    </location>
</feature>
<dbReference type="PANTHER" id="PTHR31792:SF3">
    <property type="entry name" value="VACUOLAR ATPASE ASSEMBLY INTEGRAL MEMBRANE PROTEIN VMA21"/>
    <property type="match status" value="1"/>
</dbReference>
<evidence type="ECO:0000256" key="3">
    <source>
        <dbReference type="ARBA" id="ARBA00022989"/>
    </source>
</evidence>
<dbReference type="PANTHER" id="PTHR31792">
    <property type="entry name" value="VACUOLAR ATPASE ASSEMBLY INTEGRAL MEMBRANE PROTEIN VMA21"/>
    <property type="match status" value="1"/>
</dbReference>
<dbReference type="InterPro" id="IPR019013">
    <property type="entry name" value="Vma21"/>
</dbReference>
<dbReference type="EMBL" id="CM007383">
    <property type="protein sequence ID" value="ONK76314.1"/>
    <property type="molecule type" value="Genomic_DNA"/>
</dbReference>
<feature type="compositionally biased region" description="Polar residues" evidence="7">
    <location>
        <begin position="88"/>
        <end position="97"/>
    </location>
</feature>
<dbReference type="GO" id="GO:0005789">
    <property type="term" value="C:endoplasmic reticulum membrane"/>
    <property type="evidence" value="ECO:0007669"/>
    <property type="project" value="UniProtKB-SubCell"/>
</dbReference>
<keyword evidence="9" id="KW-1185">Reference proteome</keyword>
<comment type="function">
    <text evidence="6">Required for the assembly of the V0 complex of the vacuolar ATPase (V-ATPase) in the endoplasmic reticulum.</text>
</comment>
<proteinExistence type="inferred from homology"/>
<keyword evidence="3 6" id="KW-1133">Transmembrane helix</keyword>
<evidence type="ECO:0000313" key="8">
    <source>
        <dbReference type="EMBL" id="ONK76314.1"/>
    </source>
</evidence>
<protein>
    <recommendedName>
        <fullName evidence="6">Vacuolar ATPase assembly integral membrane protein VMA21 homolog</fullName>
    </recommendedName>
</protein>
<dbReference type="OrthoDB" id="160405at2759"/>
<dbReference type="GO" id="GO:0033116">
    <property type="term" value="C:endoplasmic reticulum-Golgi intermediate compartment membrane"/>
    <property type="evidence" value="ECO:0007669"/>
    <property type="project" value="UniProtKB-SubCell"/>
</dbReference>
<evidence type="ECO:0000313" key="9">
    <source>
        <dbReference type="Proteomes" id="UP000243459"/>
    </source>
</evidence>
<keyword evidence="5 6" id="KW-0968">Cytoplasmic vesicle</keyword>
<comment type="similarity">
    <text evidence="6">Belongs to the VMA21 family.</text>
</comment>